<reference evidence="1" key="1">
    <citation type="submission" date="2020-05" db="EMBL/GenBank/DDBJ databases">
        <title>Mycena genomes resolve the evolution of fungal bioluminescence.</title>
        <authorList>
            <person name="Tsai I.J."/>
        </authorList>
    </citation>
    <scope>NUCLEOTIDE SEQUENCE</scope>
    <source>
        <strain evidence="1">171206Taipei</strain>
    </source>
</reference>
<evidence type="ECO:0000313" key="1">
    <source>
        <dbReference type="EMBL" id="KAF7306197.1"/>
    </source>
</evidence>
<dbReference type="RefSeq" id="XP_037221216.1">
    <property type="nucleotide sequence ID" value="XM_037360924.1"/>
</dbReference>
<evidence type="ECO:0000313" key="2">
    <source>
        <dbReference type="Proteomes" id="UP000636479"/>
    </source>
</evidence>
<comment type="caution">
    <text evidence="1">The sequence shown here is derived from an EMBL/GenBank/DDBJ whole genome shotgun (WGS) entry which is preliminary data.</text>
</comment>
<proteinExistence type="predicted"/>
<protein>
    <submittedName>
        <fullName evidence="1">Uncharacterized protein</fullName>
    </submittedName>
</protein>
<accession>A0A8H6W611</accession>
<organism evidence="1 2">
    <name type="scientific">Mycena indigotica</name>
    <dbReference type="NCBI Taxonomy" id="2126181"/>
    <lineage>
        <taxon>Eukaryota</taxon>
        <taxon>Fungi</taxon>
        <taxon>Dikarya</taxon>
        <taxon>Basidiomycota</taxon>
        <taxon>Agaricomycotina</taxon>
        <taxon>Agaricomycetes</taxon>
        <taxon>Agaricomycetidae</taxon>
        <taxon>Agaricales</taxon>
        <taxon>Marasmiineae</taxon>
        <taxon>Mycenaceae</taxon>
        <taxon>Mycena</taxon>
    </lineage>
</organism>
<dbReference type="Proteomes" id="UP000636479">
    <property type="component" value="Unassembled WGS sequence"/>
</dbReference>
<gene>
    <name evidence="1" type="ORF">MIND_00410100</name>
</gene>
<sequence length="127" mass="13722">MKFIKSTGSSFLKKVKEAAPLVIETRQAYIDLESSFEPASIATWTTLAEQWESGASQQPNPYRNPFESEGKEAFLAGVRHKLAAEAAAQEAAGAASGAVRDDMHVTELIAGGLQLEEPRSESKRVPC</sequence>
<keyword evidence="2" id="KW-1185">Reference proteome</keyword>
<dbReference type="OrthoDB" id="3060198at2759"/>
<dbReference type="EMBL" id="JACAZF010000004">
    <property type="protein sequence ID" value="KAF7306197.1"/>
    <property type="molecule type" value="Genomic_DNA"/>
</dbReference>
<dbReference type="GeneID" id="59343440"/>
<dbReference type="AlphaFoldDB" id="A0A8H6W611"/>
<name>A0A8H6W611_9AGAR</name>